<dbReference type="EMBL" id="NVUL01000002">
    <property type="protein sequence ID" value="PCI82141.1"/>
    <property type="molecule type" value="Genomic_DNA"/>
</dbReference>
<evidence type="ECO:0000313" key="1">
    <source>
        <dbReference type="EMBL" id="PCI82141.1"/>
    </source>
</evidence>
<gene>
    <name evidence="1" type="ORF">COB20_00605</name>
</gene>
<accession>A0A2A4XIM9</accession>
<evidence type="ECO:0000313" key="2">
    <source>
        <dbReference type="Proteomes" id="UP000218767"/>
    </source>
</evidence>
<sequence length="138" mass="15225">MKYTLLGLIAVLLSFLGFHLGANSQGEDQFLEMHRISDAPATVSMRQNDFALCGQPFYDDVYALTVEIFAEGAENVNLEYYQEQVFALVRSSKEFGDDAEAFVVHIKDIPGQLVDIIFEDPEVLASCANFSVALVGPP</sequence>
<comment type="caution">
    <text evidence="1">The sequence shown here is derived from an EMBL/GenBank/DDBJ whole genome shotgun (WGS) entry which is preliminary data.</text>
</comment>
<protein>
    <submittedName>
        <fullName evidence="1">Uncharacterized protein</fullName>
    </submittedName>
</protein>
<dbReference type="Proteomes" id="UP000218767">
    <property type="component" value="Unassembled WGS sequence"/>
</dbReference>
<proteinExistence type="predicted"/>
<organism evidence="1 2">
    <name type="scientific">SAR86 cluster bacterium</name>
    <dbReference type="NCBI Taxonomy" id="2030880"/>
    <lineage>
        <taxon>Bacteria</taxon>
        <taxon>Pseudomonadati</taxon>
        <taxon>Pseudomonadota</taxon>
        <taxon>Gammaproteobacteria</taxon>
        <taxon>SAR86 cluster</taxon>
    </lineage>
</organism>
<reference evidence="2" key="1">
    <citation type="submission" date="2017-08" db="EMBL/GenBank/DDBJ databases">
        <title>A dynamic microbial community with high functional redundancy inhabits the cold, oxic subseafloor aquifer.</title>
        <authorList>
            <person name="Tully B.J."/>
            <person name="Wheat C.G."/>
            <person name="Glazer B.T."/>
            <person name="Huber J.A."/>
        </authorList>
    </citation>
    <scope>NUCLEOTIDE SEQUENCE [LARGE SCALE GENOMIC DNA]</scope>
</reference>
<dbReference type="AlphaFoldDB" id="A0A2A4XIM9"/>
<name>A0A2A4XIM9_9GAMM</name>